<gene>
    <name evidence="1" type="ORF">DAPPUDRAFT_245812</name>
</gene>
<evidence type="ECO:0000313" key="1">
    <source>
        <dbReference type="EMBL" id="EFX78576.1"/>
    </source>
</evidence>
<dbReference type="InterPro" id="IPR036388">
    <property type="entry name" value="WH-like_DNA-bd_sf"/>
</dbReference>
<dbReference type="Gene3D" id="1.10.10.10">
    <property type="entry name" value="Winged helix-like DNA-binding domain superfamily/Winged helix DNA-binding domain"/>
    <property type="match status" value="1"/>
</dbReference>
<keyword evidence="2" id="KW-1185">Reference proteome</keyword>
<dbReference type="InParanoid" id="E9GP42"/>
<name>E9GP42_DAPPU</name>
<dbReference type="Proteomes" id="UP000000305">
    <property type="component" value="Unassembled WGS sequence"/>
</dbReference>
<protein>
    <submittedName>
        <fullName evidence="1">Uncharacterized protein</fullName>
    </submittedName>
</protein>
<reference evidence="1 2" key="1">
    <citation type="journal article" date="2011" name="Science">
        <title>The ecoresponsive genome of Daphnia pulex.</title>
        <authorList>
            <person name="Colbourne J.K."/>
            <person name="Pfrender M.E."/>
            <person name="Gilbert D."/>
            <person name="Thomas W.K."/>
            <person name="Tucker A."/>
            <person name="Oakley T.H."/>
            <person name="Tokishita S."/>
            <person name="Aerts A."/>
            <person name="Arnold G.J."/>
            <person name="Basu M.K."/>
            <person name="Bauer D.J."/>
            <person name="Caceres C.E."/>
            <person name="Carmel L."/>
            <person name="Casola C."/>
            <person name="Choi J.H."/>
            <person name="Detter J.C."/>
            <person name="Dong Q."/>
            <person name="Dusheyko S."/>
            <person name="Eads B.D."/>
            <person name="Frohlich T."/>
            <person name="Geiler-Samerotte K.A."/>
            <person name="Gerlach D."/>
            <person name="Hatcher P."/>
            <person name="Jogdeo S."/>
            <person name="Krijgsveld J."/>
            <person name="Kriventseva E.V."/>
            <person name="Kultz D."/>
            <person name="Laforsch C."/>
            <person name="Lindquist E."/>
            <person name="Lopez J."/>
            <person name="Manak J.R."/>
            <person name="Muller J."/>
            <person name="Pangilinan J."/>
            <person name="Patwardhan R.P."/>
            <person name="Pitluck S."/>
            <person name="Pritham E.J."/>
            <person name="Rechtsteiner A."/>
            <person name="Rho M."/>
            <person name="Rogozin I.B."/>
            <person name="Sakarya O."/>
            <person name="Salamov A."/>
            <person name="Schaack S."/>
            <person name="Shapiro H."/>
            <person name="Shiga Y."/>
            <person name="Skalitzky C."/>
            <person name="Smith Z."/>
            <person name="Souvorov A."/>
            <person name="Sung W."/>
            <person name="Tang Z."/>
            <person name="Tsuchiya D."/>
            <person name="Tu H."/>
            <person name="Vos H."/>
            <person name="Wang M."/>
            <person name="Wolf Y.I."/>
            <person name="Yamagata H."/>
            <person name="Yamada T."/>
            <person name="Ye Y."/>
            <person name="Shaw J.R."/>
            <person name="Andrews J."/>
            <person name="Crease T.J."/>
            <person name="Tang H."/>
            <person name="Lucas S.M."/>
            <person name="Robertson H.M."/>
            <person name="Bork P."/>
            <person name="Koonin E.V."/>
            <person name="Zdobnov E.M."/>
            <person name="Grigoriev I.V."/>
            <person name="Lynch M."/>
            <person name="Boore J.L."/>
        </authorList>
    </citation>
    <scope>NUCLEOTIDE SEQUENCE [LARGE SCALE GENOMIC DNA]</scope>
</reference>
<proteinExistence type="predicted"/>
<dbReference type="KEGG" id="dpx:DAPPUDRAFT_245812"/>
<dbReference type="EMBL" id="GL732556">
    <property type="protein sequence ID" value="EFX78576.1"/>
    <property type="molecule type" value="Genomic_DNA"/>
</dbReference>
<dbReference type="AlphaFoldDB" id="E9GP42"/>
<dbReference type="HOGENOM" id="CLU_2690328_0_0_1"/>
<evidence type="ECO:0000313" key="2">
    <source>
        <dbReference type="Proteomes" id="UP000000305"/>
    </source>
</evidence>
<sequence length="74" mass="8781">MDMHESDEDIEIDAEILAQGRGKRITPAQRMEIVHLSKMNWSQERIKWRLGVSRPTIQLWVNLYRGELNVTPHR</sequence>
<accession>E9GP42</accession>
<organism evidence="1 2">
    <name type="scientific">Daphnia pulex</name>
    <name type="common">Water flea</name>
    <dbReference type="NCBI Taxonomy" id="6669"/>
    <lineage>
        <taxon>Eukaryota</taxon>
        <taxon>Metazoa</taxon>
        <taxon>Ecdysozoa</taxon>
        <taxon>Arthropoda</taxon>
        <taxon>Crustacea</taxon>
        <taxon>Branchiopoda</taxon>
        <taxon>Diplostraca</taxon>
        <taxon>Cladocera</taxon>
        <taxon>Anomopoda</taxon>
        <taxon>Daphniidae</taxon>
        <taxon>Daphnia</taxon>
    </lineage>
</organism>